<evidence type="ECO:0000256" key="1">
    <source>
        <dbReference type="SAM" id="MobiDB-lite"/>
    </source>
</evidence>
<feature type="region of interest" description="Disordered" evidence="1">
    <location>
        <begin position="331"/>
        <end position="371"/>
    </location>
</feature>
<comment type="caution">
    <text evidence="2">The sequence shown here is derived from an EMBL/GenBank/DDBJ whole genome shotgun (WGS) entry which is preliminary data.</text>
</comment>
<evidence type="ECO:0008006" key="4">
    <source>
        <dbReference type="Google" id="ProtNLM"/>
    </source>
</evidence>
<reference evidence="2 3" key="1">
    <citation type="journal article" date="2014" name="BMC Genomics">
        <title>Comparison of environmental and isolate Sulfobacillus genomes reveals diverse carbon, sulfur, nitrogen, and hydrogen metabolisms.</title>
        <authorList>
            <person name="Justice N.B."/>
            <person name="Norman A."/>
            <person name="Brown C.T."/>
            <person name="Singh A."/>
            <person name="Thomas B.C."/>
            <person name="Banfield J.F."/>
        </authorList>
    </citation>
    <scope>NUCLEOTIDE SEQUENCE [LARGE SCALE GENOMIC DNA]</scope>
    <source>
        <strain evidence="2">AMDSBA5</strain>
    </source>
</reference>
<dbReference type="SUPFAM" id="SSF52096">
    <property type="entry name" value="ClpP/crotonase"/>
    <property type="match status" value="1"/>
</dbReference>
<proteinExistence type="predicted"/>
<protein>
    <recommendedName>
        <fullName evidence="4">Serine dehydrogenase proteinase</fullName>
    </recommendedName>
</protein>
<evidence type="ECO:0000313" key="3">
    <source>
        <dbReference type="Proteomes" id="UP000242705"/>
    </source>
</evidence>
<dbReference type="EMBL" id="PXYX01000099">
    <property type="protein sequence ID" value="PSR21877.1"/>
    <property type="molecule type" value="Genomic_DNA"/>
</dbReference>
<dbReference type="GO" id="GO:0016020">
    <property type="term" value="C:membrane"/>
    <property type="evidence" value="ECO:0007669"/>
    <property type="project" value="InterPro"/>
</dbReference>
<dbReference type="Gene3D" id="3.90.226.10">
    <property type="entry name" value="2-enoyl-CoA Hydratase, Chain A, domain 1"/>
    <property type="match status" value="1"/>
</dbReference>
<accession>A0A2T2WI09</accession>
<sequence length="371" mass="41984">MDCGEGQNERNGYLQSNAQKLLGRLRRHVGQLSARKGNGLIVNTEIRELVRLSQRVSEKYDADIILYSGDLEERSANDFLKKVVQQATTKRNVWLILRTYGGDPNAAFKIARVLQQKYAEVVGIVERYCKSAGTLLLLGADRIIMTDEAELGPIDVQLYKPDQLGERSSGLTHRAYLKYLKENAFEQFESFFLDIRFKSGMQLSSQFAARVATDIVVGLLSPVYAQIDLVRIGESERAMDLARSYAKRLSERSKNLNIGSIEKLLFEYPDHGFVIDFEEALEIFRHVERPQDSEDASFVRLLDPVMELIGKQEDTAPFVYLKEVLDTLDEKGDASHEANAGESEDEPSAVPATENSKDQEFRDEFADHSQF</sequence>
<dbReference type="InterPro" id="IPR002825">
    <property type="entry name" value="Pept_S49_ser-pept_pro"/>
</dbReference>
<feature type="compositionally biased region" description="Basic and acidic residues" evidence="1">
    <location>
        <begin position="355"/>
        <end position="371"/>
    </location>
</feature>
<dbReference type="PANTHER" id="PTHR35984">
    <property type="entry name" value="PERIPLASMIC SERINE PROTEASE"/>
    <property type="match status" value="1"/>
</dbReference>
<name>A0A2T2WI09_SULTH</name>
<dbReference type="Pfam" id="PF01972">
    <property type="entry name" value="SDH_protease"/>
    <property type="match status" value="1"/>
</dbReference>
<evidence type="ECO:0000313" key="2">
    <source>
        <dbReference type="EMBL" id="PSR21877.1"/>
    </source>
</evidence>
<dbReference type="Proteomes" id="UP000242705">
    <property type="component" value="Unassembled WGS sequence"/>
</dbReference>
<dbReference type="PANTHER" id="PTHR35984:SF1">
    <property type="entry name" value="PERIPLASMIC SERINE PROTEASE"/>
    <property type="match status" value="1"/>
</dbReference>
<dbReference type="InterPro" id="IPR029045">
    <property type="entry name" value="ClpP/crotonase-like_dom_sf"/>
</dbReference>
<organism evidence="2 3">
    <name type="scientific">Sulfobacillus thermosulfidooxidans</name>
    <dbReference type="NCBI Taxonomy" id="28034"/>
    <lineage>
        <taxon>Bacteria</taxon>
        <taxon>Bacillati</taxon>
        <taxon>Bacillota</taxon>
        <taxon>Clostridia</taxon>
        <taxon>Eubacteriales</taxon>
        <taxon>Clostridiales Family XVII. Incertae Sedis</taxon>
        <taxon>Sulfobacillus</taxon>
    </lineage>
</organism>
<gene>
    <name evidence="2" type="ORF">C7B47_17035</name>
</gene>
<dbReference type="AlphaFoldDB" id="A0A2T2WI09"/>